<dbReference type="PANTHER" id="PTHR42988">
    <property type="entry name" value="PHOSPHOHYDROLASE"/>
    <property type="match status" value="1"/>
</dbReference>
<evidence type="ECO:0000313" key="8">
    <source>
        <dbReference type="Proteomes" id="UP000516117"/>
    </source>
</evidence>
<dbReference type="InterPro" id="IPR029052">
    <property type="entry name" value="Metallo-depent_PP-like"/>
</dbReference>
<dbReference type="Pfam" id="PF00149">
    <property type="entry name" value="Metallophos"/>
    <property type="match status" value="1"/>
</dbReference>
<name>A0A7H0H400_9ACTN</name>
<dbReference type="PANTHER" id="PTHR42988:SF2">
    <property type="entry name" value="CYCLIC NUCLEOTIDE PHOSPHODIESTERASE CBUA0032-RELATED"/>
    <property type="match status" value="1"/>
</dbReference>
<dbReference type="InterPro" id="IPR050884">
    <property type="entry name" value="CNP_phosphodiesterase-III"/>
</dbReference>
<dbReference type="SUPFAM" id="SSF56300">
    <property type="entry name" value="Metallo-dependent phosphatases"/>
    <property type="match status" value="1"/>
</dbReference>
<accession>A0A7H0H400</accession>
<dbReference type="Gene3D" id="3.60.21.10">
    <property type="match status" value="1"/>
</dbReference>
<dbReference type="Proteomes" id="UP000516117">
    <property type="component" value="Chromosome"/>
</dbReference>
<keyword evidence="1" id="KW-0479">Metal-binding</keyword>
<comment type="similarity">
    <text evidence="4">Belongs to the cyclic nucleotide phosphodiesterase class-III family.</text>
</comment>
<keyword evidence="3" id="KW-0408">Iron</keyword>
<dbReference type="AlphaFoldDB" id="A0A7H0H400"/>
<feature type="compositionally biased region" description="Polar residues" evidence="5">
    <location>
        <begin position="286"/>
        <end position="302"/>
    </location>
</feature>
<dbReference type="GO" id="GO:0016787">
    <property type="term" value="F:hydrolase activity"/>
    <property type="evidence" value="ECO:0007669"/>
    <property type="project" value="UniProtKB-KW"/>
</dbReference>
<dbReference type="EMBL" id="CP060789">
    <property type="protein sequence ID" value="QNP55266.1"/>
    <property type="molecule type" value="Genomic_DNA"/>
</dbReference>
<evidence type="ECO:0000256" key="3">
    <source>
        <dbReference type="ARBA" id="ARBA00023004"/>
    </source>
</evidence>
<evidence type="ECO:0000256" key="1">
    <source>
        <dbReference type="ARBA" id="ARBA00022723"/>
    </source>
</evidence>
<keyword evidence="8" id="KW-1185">Reference proteome</keyword>
<evidence type="ECO:0000313" key="7">
    <source>
        <dbReference type="EMBL" id="QNP55266.1"/>
    </source>
</evidence>
<dbReference type="RefSeq" id="WP_187720402.1">
    <property type="nucleotide sequence ID" value="NZ_BAABBL010000014.1"/>
</dbReference>
<evidence type="ECO:0000256" key="5">
    <source>
        <dbReference type="SAM" id="MobiDB-lite"/>
    </source>
</evidence>
<sequence length="302" mass="33373">MTRDGVQVLRIVHVSDLHLEPEATEQYPGLASRLERSRAAILRLEPDFVVATGDLTNRGSVSPADFTLAKSWLDRLDVPYLTVPGNHDLGANRLRGRLHPMEAYEDVEFAETGYAQTFGTEPIRSMDLHGLQIVGIALREDDPDDALGQLRLWLREAIGPVVVVGHYPVVVPRAWSSDEAFAAMGYVDRSAVALTRVIDDNPQVIAYLCGHVHLTSLRRINSRCLQFTAGGLGPGASSFRVYDWDGATWRYSTVDTEGPRIFWETGIEEARKDPLFSSGTDAERQGSWTPDVTPTTGTKEQA</sequence>
<dbReference type="GO" id="GO:0046872">
    <property type="term" value="F:metal ion binding"/>
    <property type="evidence" value="ECO:0007669"/>
    <property type="project" value="UniProtKB-KW"/>
</dbReference>
<dbReference type="KEGG" id="tdf:H9L22_13635"/>
<proteinExistence type="inferred from homology"/>
<dbReference type="InterPro" id="IPR004843">
    <property type="entry name" value="Calcineurin-like_PHP"/>
</dbReference>
<keyword evidence="2" id="KW-0378">Hydrolase</keyword>
<protein>
    <submittedName>
        <fullName evidence="7">Metallophosphoesterase</fullName>
    </submittedName>
</protein>
<evidence type="ECO:0000259" key="6">
    <source>
        <dbReference type="Pfam" id="PF00149"/>
    </source>
</evidence>
<feature type="region of interest" description="Disordered" evidence="5">
    <location>
        <begin position="272"/>
        <end position="302"/>
    </location>
</feature>
<reference evidence="7 8" key="1">
    <citation type="submission" date="2020-08" db="EMBL/GenBank/DDBJ databases">
        <title>Genome sequence of Tessaracoccus defluvii JCM 17540T.</title>
        <authorList>
            <person name="Hyun D.-W."/>
            <person name="Bae J.-W."/>
        </authorList>
    </citation>
    <scope>NUCLEOTIDE SEQUENCE [LARGE SCALE GENOMIC DNA]</scope>
    <source>
        <strain evidence="7 8">JCM 17540</strain>
    </source>
</reference>
<gene>
    <name evidence="7" type="ORF">H9L22_13635</name>
</gene>
<feature type="domain" description="Calcineurin-like phosphoesterase" evidence="6">
    <location>
        <begin position="9"/>
        <end position="213"/>
    </location>
</feature>
<evidence type="ECO:0000256" key="4">
    <source>
        <dbReference type="ARBA" id="ARBA00025742"/>
    </source>
</evidence>
<organism evidence="7 8">
    <name type="scientific">Tessaracoccus defluvii</name>
    <dbReference type="NCBI Taxonomy" id="1285901"/>
    <lineage>
        <taxon>Bacteria</taxon>
        <taxon>Bacillati</taxon>
        <taxon>Actinomycetota</taxon>
        <taxon>Actinomycetes</taxon>
        <taxon>Propionibacteriales</taxon>
        <taxon>Propionibacteriaceae</taxon>
        <taxon>Tessaracoccus</taxon>
    </lineage>
</organism>
<evidence type="ECO:0000256" key="2">
    <source>
        <dbReference type="ARBA" id="ARBA00022801"/>
    </source>
</evidence>